<feature type="transmembrane region" description="Helical" evidence="1">
    <location>
        <begin position="96"/>
        <end position="116"/>
    </location>
</feature>
<feature type="domain" description="EamA" evidence="2">
    <location>
        <begin position="11"/>
        <end position="141"/>
    </location>
</feature>
<feature type="transmembrane region" description="Helical" evidence="1">
    <location>
        <begin position="240"/>
        <end position="260"/>
    </location>
</feature>
<feature type="transmembrane region" description="Helical" evidence="1">
    <location>
        <begin position="213"/>
        <end position="233"/>
    </location>
</feature>
<dbReference type="GO" id="GO:0016020">
    <property type="term" value="C:membrane"/>
    <property type="evidence" value="ECO:0007669"/>
    <property type="project" value="InterPro"/>
</dbReference>
<dbReference type="AlphaFoldDB" id="A0A3P1SJM6"/>
<feature type="transmembrane region" description="Helical" evidence="1">
    <location>
        <begin position="153"/>
        <end position="171"/>
    </location>
</feature>
<dbReference type="PANTHER" id="PTHR22911">
    <property type="entry name" value="ACYL-MALONYL CONDENSING ENZYME-RELATED"/>
    <property type="match status" value="1"/>
</dbReference>
<organism evidence="3 4">
    <name type="scientific">Amphritea balenae</name>
    <dbReference type="NCBI Taxonomy" id="452629"/>
    <lineage>
        <taxon>Bacteria</taxon>
        <taxon>Pseudomonadati</taxon>
        <taxon>Pseudomonadota</taxon>
        <taxon>Gammaproteobacteria</taxon>
        <taxon>Oceanospirillales</taxon>
        <taxon>Oceanospirillaceae</taxon>
        <taxon>Amphritea</taxon>
    </lineage>
</organism>
<reference evidence="3 4" key="1">
    <citation type="submission" date="2018-11" db="EMBL/GenBank/DDBJ databases">
        <title>The draft genome sequence of Amphritea balenae JAMM 1525T.</title>
        <authorList>
            <person name="Fang Z."/>
            <person name="Zhang Y."/>
            <person name="Han X."/>
        </authorList>
    </citation>
    <scope>NUCLEOTIDE SEQUENCE [LARGE SCALE GENOMIC DNA]</scope>
    <source>
        <strain evidence="3 4">JAMM 1525</strain>
    </source>
</reference>
<keyword evidence="1" id="KW-1133">Transmembrane helix</keyword>
<dbReference type="InterPro" id="IPR000620">
    <property type="entry name" value="EamA_dom"/>
</dbReference>
<proteinExistence type="predicted"/>
<name>A0A3P1SJM6_9GAMM</name>
<comment type="caution">
    <text evidence="3">The sequence shown here is derived from an EMBL/GenBank/DDBJ whole genome shotgun (WGS) entry which is preliminary data.</text>
</comment>
<keyword evidence="1" id="KW-0472">Membrane</keyword>
<keyword evidence="4" id="KW-1185">Reference proteome</keyword>
<dbReference type="RefSeq" id="WP_124927628.1">
    <property type="nucleotide sequence ID" value="NZ_BMOH01000002.1"/>
</dbReference>
<dbReference type="EMBL" id="RQXV01000013">
    <property type="protein sequence ID" value="RRC97170.1"/>
    <property type="molecule type" value="Genomic_DNA"/>
</dbReference>
<feature type="transmembrane region" description="Helical" evidence="1">
    <location>
        <begin position="71"/>
        <end position="90"/>
    </location>
</feature>
<feature type="transmembrane region" description="Helical" evidence="1">
    <location>
        <begin position="123"/>
        <end position="141"/>
    </location>
</feature>
<dbReference type="InterPro" id="IPR037185">
    <property type="entry name" value="EmrE-like"/>
</dbReference>
<dbReference type="SUPFAM" id="SSF103481">
    <property type="entry name" value="Multidrug resistance efflux transporter EmrE"/>
    <property type="match status" value="2"/>
</dbReference>
<accession>A0A3P1SJM6</accession>
<sequence>MKLSTTLQATLIGSISIFLWGTLALLTRLTEGRIPPFQLMAMTFTLAFLLMSMKWWRQGHLGLRYLRQPKLAWLLGVGGYFGYHLCYFIAMTKAPAVTVSLLAYMWPLLIVLLAGLLPNEKVYKQHIIGAVLALYGCWLLIGDDGSYNADYMTGYLLALACAFIWSGYSVLSRLVKQVTTDAVGWFCAVTAVLALFCHLLWETTVWPETSTQWLGIIGLGIGPVGIAFFTWDYGIKHGNLQLLGVLAYSAPLISALLLVMTGLAEASLTLGIACLAIVAGSLIAGYKKPEQQKQKPGRMSPE</sequence>
<evidence type="ECO:0000313" key="3">
    <source>
        <dbReference type="EMBL" id="RRC97170.1"/>
    </source>
</evidence>
<dbReference type="Pfam" id="PF00892">
    <property type="entry name" value="EamA"/>
    <property type="match status" value="2"/>
</dbReference>
<evidence type="ECO:0000256" key="1">
    <source>
        <dbReference type="SAM" id="Phobius"/>
    </source>
</evidence>
<dbReference type="Proteomes" id="UP000267535">
    <property type="component" value="Unassembled WGS sequence"/>
</dbReference>
<feature type="transmembrane region" description="Helical" evidence="1">
    <location>
        <begin position="266"/>
        <end position="286"/>
    </location>
</feature>
<feature type="domain" description="EamA" evidence="2">
    <location>
        <begin position="153"/>
        <end position="283"/>
    </location>
</feature>
<evidence type="ECO:0000259" key="2">
    <source>
        <dbReference type="Pfam" id="PF00892"/>
    </source>
</evidence>
<keyword evidence="1" id="KW-0812">Transmembrane</keyword>
<feature type="transmembrane region" description="Helical" evidence="1">
    <location>
        <begin position="33"/>
        <end position="51"/>
    </location>
</feature>
<feature type="transmembrane region" description="Helical" evidence="1">
    <location>
        <begin position="7"/>
        <end position="27"/>
    </location>
</feature>
<protein>
    <submittedName>
        <fullName evidence="3">EamA family transporter</fullName>
    </submittedName>
</protein>
<evidence type="ECO:0000313" key="4">
    <source>
        <dbReference type="Proteomes" id="UP000267535"/>
    </source>
</evidence>
<gene>
    <name evidence="3" type="ORF">EHS89_18340</name>
</gene>
<feature type="transmembrane region" description="Helical" evidence="1">
    <location>
        <begin position="183"/>
        <end position="201"/>
    </location>
</feature>
<dbReference type="PANTHER" id="PTHR22911:SF76">
    <property type="entry name" value="EAMA DOMAIN-CONTAINING PROTEIN"/>
    <property type="match status" value="1"/>
</dbReference>
<dbReference type="OrthoDB" id="7065924at2"/>